<feature type="compositionally biased region" description="Low complexity" evidence="1">
    <location>
        <begin position="107"/>
        <end position="124"/>
    </location>
</feature>
<feature type="region of interest" description="Disordered" evidence="1">
    <location>
        <begin position="377"/>
        <end position="426"/>
    </location>
</feature>
<sequence length="769" mass="86804">MRVNKGQPIRKITKKKKKNKGESKDVQNLELRIEELESERERLIDELEIRSSQIEQLEESFRMVSDGSRLVAKRAMEQEQQLAELKEALDLKTRQLNLYRQDHHSNDSNNQQNDNNNNNNNDNNIVLPIHLRPKFSEFLQKLLTYQRQHFAQALNNFVQSIDPKTLPSHITRQHLFGELAKIGNSLTVDYVSELELRLNGSFQIQPKFMVFYIIIIIKKKSGRNNYFFFFLNFMCMHFVNIKKTPEEKKALAQGPMMASNGAANTMSSGTYTQHNYTMSNSMSMSGGTPIGTTQPTSTAVATTTTTTTTGNNNGNVRNLPTVMQEVGQGNAPTYVGLKPENEKPKIAMGVDPKAFFNLHSSRTSKIHFSVDDEVHFESDKDNDSAGSIPKTKLQFPRDSEDDFSVDHANKGKLDEDSDEGSEELDFGDGEAKEMMNEMVTLARRMTTNVTGNDGGDSANNDGLMNNMWNSFLSFRQAMEKPPNAPLVYKVQDSPHGFTALRDLLDAFPSELAQPIFEEQLNNPHDHIRDILLQRGCWPIVRFSGDRHVAITQSVDFDQVIECLQKYMNIPNGRRLTGILDPQNTTGYRLHQVTAVIRDRNEAKHGVTALSYRIGRLWTPKLNPIHDAIDFWSNLDKPASMLLLGPNTAEKAAMTRELTRIISERARTALVDTRSTIAGFGDCPLECGTAVRFYVNHVENQHHVIDQTRSIYPQVVVVSEALSEEDINVLSKLQSEGISVIVGTNMHSLPSLLGHETFSKLLPPQNRLEN</sequence>
<evidence type="ECO:0000313" key="3">
    <source>
        <dbReference type="Proteomes" id="UP000023152"/>
    </source>
</evidence>
<feature type="compositionally biased region" description="Acidic residues" evidence="1">
    <location>
        <begin position="415"/>
        <end position="426"/>
    </location>
</feature>
<feature type="compositionally biased region" description="Basic and acidic residues" evidence="1">
    <location>
        <begin position="404"/>
        <end position="414"/>
    </location>
</feature>
<name>X6LUN7_RETFI</name>
<dbReference type="PANTHER" id="PTHR20953:SF3">
    <property type="entry name" value="P-LOOP CONTAINING NUCLEOSIDE TRIPHOSPHATE HYDROLASES SUPERFAMILY PROTEIN"/>
    <property type="match status" value="1"/>
</dbReference>
<reference evidence="2 3" key="1">
    <citation type="journal article" date="2013" name="Curr. Biol.">
        <title>The Genome of the Foraminiferan Reticulomyxa filosa.</title>
        <authorList>
            <person name="Glockner G."/>
            <person name="Hulsmann N."/>
            <person name="Schleicher M."/>
            <person name="Noegel A.A."/>
            <person name="Eichinger L."/>
            <person name="Gallinger C."/>
            <person name="Pawlowski J."/>
            <person name="Sierra R."/>
            <person name="Euteneuer U."/>
            <person name="Pillet L."/>
            <person name="Moustafa A."/>
            <person name="Platzer M."/>
            <person name="Groth M."/>
            <person name="Szafranski K."/>
            <person name="Schliwa M."/>
        </authorList>
    </citation>
    <scope>NUCLEOTIDE SEQUENCE [LARGE SCALE GENOMIC DNA]</scope>
</reference>
<organism evidence="2 3">
    <name type="scientific">Reticulomyxa filosa</name>
    <dbReference type="NCBI Taxonomy" id="46433"/>
    <lineage>
        <taxon>Eukaryota</taxon>
        <taxon>Sar</taxon>
        <taxon>Rhizaria</taxon>
        <taxon>Retaria</taxon>
        <taxon>Foraminifera</taxon>
        <taxon>Monothalamids</taxon>
        <taxon>Reticulomyxidae</taxon>
        <taxon>Reticulomyxa</taxon>
    </lineage>
</organism>
<proteinExistence type="predicted"/>
<feature type="non-terminal residue" evidence="2">
    <location>
        <position position="769"/>
    </location>
</feature>
<gene>
    <name evidence="2" type="ORF">RFI_32981</name>
</gene>
<dbReference type="AlphaFoldDB" id="X6LUN7"/>
<dbReference type="EMBL" id="ASPP01029399">
    <property type="protein sequence ID" value="ETO04415.1"/>
    <property type="molecule type" value="Genomic_DNA"/>
</dbReference>
<feature type="region of interest" description="Disordered" evidence="1">
    <location>
        <begin position="293"/>
        <end position="317"/>
    </location>
</feature>
<feature type="region of interest" description="Disordered" evidence="1">
    <location>
        <begin position="1"/>
        <end position="26"/>
    </location>
</feature>
<evidence type="ECO:0000313" key="2">
    <source>
        <dbReference type="EMBL" id="ETO04415.1"/>
    </source>
</evidence>
<comment type="caution">
    <text evidence="2">The sequence shown here is derived from an EMBL/GenBank/DDBJ whole genome shotgun (WGS) entry which is preliminary data.</text>
</comment>
<keyword evidence="3" id="KW-1185">Reference proteome</keyword>
<feature type="region of interest" description="Disordered" evidence="1">
    <location>
        <begin position="102"/>
        <end position="124"/>
    </location>
</feature>
<evidence type="ECO:0000256" key="1">
    <source>
        <dbReference type="SAM" id="MobiDB-lite"/>
    </source>
</evidence>
<dbReference type="PANTHER" id="PTHR20953">
    <property type="entry name" value="KINASE-RELATED"/>
    <property type="match status" value="1"/>
</dbReference>
<dbReference type="Proteomes" id="UP000023152">
    <property type="component" value="Unassembled WGS sequence"/>
</dbReference>
<protein>
    <submittedName>
        <fullName evidence="2">Single-stranded nucleic acid binding R3H</fullName>
    </submittedName>
</protein>
<accession>X6LUN7</accession>